<reference evidence="2" key="1">
    <citation type="journal article" date="2023" name="Science">
        <title>Genome structures resolve the early diversification of teleost fishes.</title>
        <authorList>
            <person name="Parey E."/>
            <person name="Louis A."/>
            <person name="Montfort J."/>
            <person name="Bouchez O."/>
            <person name="Roques C."/>
            <person name="Iampietro C."/>
            <person name="Lluch J."/>
            <person name="Castinel A."/>
            <person name="Donnadieu C."/>
            <person name="Desvignes T."/>
            <person name="Floi Bucao C."/>
            <person name="Jouanno E."/>
            <person name="Wen M."/>
            <person name="Mejri S."/>
            <person name="Dirks R."/>
            <person name="Jansen H."/>
            <person name="Henkel C."/>
            <person name="Chen W.J."/>
            <person name="Zahm M."/>
            <person name="Cabau C."/>
            <person name="Klopp C."/>
            <person name="Thompson A.W."/>
            <person name="Robinson-Rechavi M."/>
            <person name="Braasch I."/>
            <person name="Lecointre G."/>
            <person name="Bobe J."/>
            <person name="Postlethwait J.H."/>
            <person name="Berthelot C."/>
            <person name="Roest Crollius H."/>
            <person name="Guiguen Y."/>
        </authorList>
    </citation>
    <scope>NUCLEOTIDE SEQUENCE</scope>
    <source>
        <strain evidence="2">WJC10195</strain>
    </source>
</reference>
<protein>
    <submittedName>
        <fullName evidence="2">Uncharacterized protein</fullName>
    </submittedName>
</protein>
<feature type="region of interest" description="Disordered" evidence="1">
    <location>
        <begin position="135"/>
        <end position="208"/>
    </location>
</feature>
<dbReference type="EMBL" id="JAINUF010000015">
    <property type="protein sequence ID" value="KAJ8341678.1"/>
    <property type="molecule type" value="Genomic_DNA"/>
</dbReference>
<feature type="compositionally biased region" description="Basic residues" evidence="1">
    <location>
        <begin position="181"/>
        <end position="190"/>
    </location>
</feature>
<evidence type="ECO:0000313" key="3">
    <source>
        <dbReference type="Proteomes" id="UP001152622"/>
    </source>
</evidence>
<dbReference type="Proteomes" id="UP001152622">
    <property type="component" value="Chromosome 15"/>
</dbReference>
<feature type="compositionally biased region" description="Basic residues" evidence="1">
    <location>
        <begin position="73"/>
        <end position="85"/>
    </location>
</feature>
<comment type="caution">
    <text evidence="2">The sequence shown here is derived from an EMBL/GenBank/DDBJ whole genome shotgun (WGS) entry which is preliminary data.</text>
</comment>
<organism evidence="2 3">
    <name type="scientific">Synaphobranchus kaupii</name>
    <name type="common">Kaup's arrowtooth eel</name>
    <dbReference type="NCBI Taxonomy" id="118154"/>
    <lineage>
        <taxon>Eukaryota</taxon>
        <taxon>Metazoa</taxon>
        <taxon>Chordata</taxon>
        <taxon>Craniata</taxon>
        <taxon>Vertebrata</taxon>
        <taxon>Euteleostomi</taxon>
        <taxon>Actinopterygii</taxon>
        <taxon>Neopterygii</taxon>
        <taxon>Teleostei</taxon>
        <taxon>Anguilliformes</taxon>
        <taxon>Synaphobranchidae</taxon>
        <taxon>Synaphobranchus</taxon>
    </lineage>
</organism>
<name>A0A9Q1EMS0_SYNKA</name>
<evidence type="ECO:0000256" key="1">
    <source>
        <dbReference type="SAM" id="MobiDB-lite"/>
    </source>
</evidence>
<sequence>MQRGGSLAYGGERRRGGGVGPPHCAAVASPAKVKWEPWGRQAVSHQPQIRAPRFYIHTYYSINARSRTQAPKPRARRRHRYRRTLGAKGTSSPKDRSANRRGAARALRGQPGALFRLGISAFGCELACPRDVARRGDSKRRLYASRPGKTLRPKISQQTNTTLGEFSGLDTRRSLPAAVTARRRQRRRSTRARDGSASPEYSAGYEEK</sequence>
<feature type="region of interest" description="Disordered" evidence="1">
    <location>
        <begin position="65"/>
        <end position="104"/>
    </location>
</feature>
<proteinExistence type="predicted"/>
<feature type="region of interest" description="Disordered" evidence="1">
    <location>
        <begin position="1"/>
        <end position="23"/>
    </location>
</feature>
<feature type="compositionally biased region" description="Polar residues" evidence="1">
    <location>
        <begin position="155"/>
        <end position="164"/>
    </location>
</feature>
<dbReference type="AlphaFoldDB" id="A0A9Q1EMS0"/>
<accession>A0A9Q1EMS0</accession>
<gene>
    <name evidence="2" type="ORF">SKAU_G00339690</name>
</gene>
<evidence type="ECO:0000313" key="2">
    <source>
        <dbReference type="EMBL" id="KAJ8341678.1"/>
    </source>
</evidence>
<keyword evidence="3" id="KW-1185">Reference proteome</keyword>